<accession>A0ABM0MTL4</accession>
<comment type="subunit">
    <text evidence="3">Homotrimer.</text>
</comment>
<dbReference type="PROSITE" id="PS50022">
    <property type="entry name" value="FA58C_3"/>
    <property type="match status" value="2"/>
</dbReference>
<feature type="non-terminal residue" evidence="10">
    <location>
        <position position="301"/>
    </location>
</feature>
<dbReference type="GeneID" id="102802567"/>
<feature type="non-terminal residue" evidence="10">
    <location>
        <position position="1"/>
    </location>
</feature>
<dbReference type="InterPro" id="IPR006585">
    <property type="entry name" value="FTP1"/>
</dbReference>
<dbReference type="Gene3D" id="2.60.120.260">
    <property type="entry name" value="Galactose-binding domain-like"/>
    <property type="match status" value="3"/>
</dbReference>
<comment type="similarity">
    <text evidence="2">Belongs to the fucolectin family.</text>
</comment>
<dbReference type="PANTHER" id="PTHR45713:SF15">
    <property type="entry name" value="F5_8 TYPE C DOMAIN-CONTAINING PROTEIN"/>
    <property type="match status" value="1"/>
</dbReference>
<keyword evidence="4" id="KW-0479">Metal-binding</keyword>
<comment type="function">
    <text evidence="1">Acts as a defensive agent. Recognizes blood group fucosylated oligosaccharides including A, B, H and Lewis B-type antigens. Does not recognize Lewis A antigen and has low affinity for monovalent haptens.</text>
</comment>
<evidence type="ECO:0000256" key="6">
    <source>
        <dbReference type="ARBA" id="ARBA00022837"/>
    </source>
</evidence>
<feature type="domain" description="F5/8 type C" evidence="8">
    <location>
        <begin position="1"/>
        <end position="114"/>
    </location>
</feature>
<dbReference type="SUPFAM" id="SSF49785">
    <property type="entry name" value="Galactose-binding domain-like"/>
    <property type="match status" value="3"/>
</dbReference>
<evidence type="ECO:0000256" key="1">
    <source>
        <dbReference type="ARBA" id="ARBA00002219"/>
    </source>
</evidence>
<keyword evidence="5" id="KW-0430">Lectin</keyword>
<evidence type="ECO:0000256" key="2">
    <source>
        <dbReference type="ARBA" id="ARBA00010147"/>
    </source>
</evidence>
<protein>
    <submittedName>
        <fullName evidence="10">Pentraxin fusion protein-like</fullName>
    </submittedName>
</protein>
<dbReference type="SMART" id="SM00607">
    <property type="entry name" value="FTP"/>
    <property type="match status" value="1"/>
</dbReference>
<evidence type="ECO:0000256" key="4">
    <source>
        <dbReference type="ARBA" id="ARBA00022723"/>
    </source>
</evidence>
<evidence type="ECO:0000313" key="10">
    <source>
        <dbReference type="RefSeq" id="XP_006823355.1"/>
    </source>
</evidence>
<dbReference type="InterPro" id="IPR051941">
    <property type="entry name" value="BG_Antigen-Binding_Lectin"/>
</dbReference>
<dbReference type="InterPro" id="IPR008979">
    <property type="entry name" value="Galactose-bd-like_sf"/>
</dbReference>
<dbReference type="Pfam" id="PF00754">
    <property type="entry name" value="F5_F8_type_C"/>
    <property type="match status" value="1"/>
</dbReference>
<organism evidence="9 10">
    <name type="scientific">Saccoglossus kowalevskii</name>
    <name type="common">Acorn worm</name>
    <dbReference type="NCBI Taxonomy" id="10224"/>
    <lineage>
        <taxon>Eukaryota</taxon>
        <taxon>Metazoa</taxon>
        <taxon>Hemichordata</taxon>
        <taxon>Enteropneusta</taxon>
        <taxon>Harrimaniidae</taxon>
        <taxon>Saccoglossus</taxon>
    </lineage>
</organism>
<dbReference type="Proteomes" id="UP000694865">
    <property type="component" value="Unplaced"/>
</dbReference>
<dbReference type="Pfam" id="PF22633">
    <property type="entry name" value="F5_F8_type_C_2"/>
    <property type="match status" value="2"/>
</dbReference>
<dbReference type="InterPro" id="IPR000421">
    <property type="entry name" value="FA58C"/>
</dbReference>
<proteinExistence type="inferred from homology"/>
<dbReference type="PANTHER" id="PTHR45713">
    <property type="entry name" value="FTP DOMAIN-CONTAINING PROTEIN"/>
    <property type="match status" value="1"/>
</dbReference>
<name>A0ABM0MTL4_SACKO</name>
<gene>
    <name evidence="10" type="primary">LOC102802567</name>
</gene>
<keyword evidence="9" id="KW-1185">Reference proteome</keyword>
<evidence type="ECO:0000313" key="9">
    <source>
        <dbReference type="Proteomes" id="UP000694865"/>
    </source>
</evidence>
<sequence>SQPALVNVAIGKTATQSSDWSASYPASNAVDGNTNTDWYSGSCTSTKDNQNAWWKVDLGGNYLVHEVIVTNRLDCCESQPALENVAIGKTATQSSDWSASYPASNAVDGNTHTNWNSGSCTSTKDNQNAWWKVDLGGNYLVHEVIVTNRLDCCETRILNAEIRVGLSDDISVNSQCGEKITSSQTSQANIHIQCNSPIVGRYVSMQLVDRSDLLNFCEMQVMAEGSQPALVNVAIGKTATQSSDWSASYPASNAVDGNTNTNWNSGSCTSTKDNQNAWWKVDLGGNYLVHEVIVTNRLDCC</sequence>
<dbReference type="RefSeq" id="XP_006823355.1">
    <property type="nucleotide sequence ID" value="XM_006823292.1"/>
</dbReference>
<reference evidence="10" key="1">
    <citation type="submission" date="2025-08" db="UniProtKB">
        <authorList>
            <consortium name="RefSeq"/>
        </authorList>
    </citation>
    <scope>IDENTIFICATION</scope>
    <source>
        <tissue evidence="10">Testes</tissue>
    </source>
</reference>
<keyword evidence="7" id="KW-1015">Disulfide bond</keyword>
<feature type="domain" description="F5/8 type C" evidence="8">
    <location>
        <begin position="217"/>
        <end position="301"/>
    </location>
</feature>
<evidence type="ECO:0000259" key="8">
    <source>
        <dbReference type="PROSITE" id="PS50022"/>
    </source>
</evidence>
<keyword evidence="6" id="KW-0106">Calcium</keyword>
<evidence type="ECO:0000256" key="7">
    <source>
        <dbReference type="ARBA" id="ARBA00023157"/>
    </source>
</evidence>
<evidence type="ECO:0000256" key="3">
    <source>
        <dbReference type="ARBA" id="ARBA00011233"/>
    </source>
</evidence>
<evidence type="ECO:0000256" key="5">
    <source>
        <dbReference type="ARBA" id="ARBA00022734"/>
    </source>
</evidence>